<sequence length="314" mass="34817">MSNVDHQHISVMLEPCLEALNLVAAGCYVDGTFGRGGHTRAVLAQLGADGRMLGFDKDPQAIATGQQLAAEDARFAIVQRSFAEMADELAQRGLLGKVDGVLLDLGVSSPQLDDASRGFSFLQDGPLDMRMNPDAGESAAQWIARADEEEIARVIYEYGEERFSRRMARAIVQRREQEPFTRTLDLAEVIKQANPAWEKGKHPATRAFQALRIHVNQELEDLERGLEAALDVLAVGGRLAVISFHSLEDRIVKHFMRKQVKGEQINLPRNLPVQVEPFKPRVKLIGKVLKASDAEVRANPRARSAVLRIAEKLR</sequence>
<comment type="similarity">
    <text evidence="1 7">Belongs to the methyltransferase superfamily. RsmH family.</text>
</comment>
<evidence type="ECO:0000256" key="7">
    <source>
        <dbReference type="HAMAP-Rule" id="MF_01007"/>
    </source>
</evidence>
<keyword evidence="9" id="KW-1185">Reference proteome</keyword>
<reference evidence="8 9" key="1">
    <citation type="submission" date="2016-10" db="EMBL/GenBank/DDBJ databases">
        <authorList>
            <person name="de Groot N.N."/>
        </authorList>
    </citation>
    <scope>NUCLEOTIDE SEQUENCE [LARGE SCALE GENOMIC DNA]</scope>
    <source>
        <strain evidence="8 9">JCM 19513</strain>
    </source>
</reference>
<feature type="binding site" evidence="7">
    <location>
        <position position="104"/>
    </location>
    <ligand>
        <name>S-adenosyl-L-methionine</name>
        <dbReference type="ChEBI" id="CHEBI:59789"/>
    </ligand>
</feature>
<comment type="subcellular location">
    <subcellularLocation>
        <location evidence="7">Cytoplasm</location>
    </subcellularLocation>
</comment>
<dbReference type="HAMAP" id="MF_01007">
    <property type="entry name" value="16SrRNA_methyltr_H"/>
    <property type="match status" value="1"/>
</dbReference>
<protein>
    <recommendedName>
        <fullName evidence="7">Ribosomal RNA small subunit methyltransferase H</fullName>
        <ecNumber evidence="7">2.1.1.199</ecNumber>
    </recommendedName>
    <alternativeName>
        <fullName evidence="7">16S rRNA m(4)C1402 methyltransferase</fullName>
    </alternativeName>
    <alternativeName>
        <fullName evidence="7">rRNA (cytosine-N(4)-)-methyltransferase RsmH</fullName>
    </alternativeName>
</protein>
<dbReference type="InterPro" id="IPR029063">
    <property type="entry name" value="SAM-dependent_MTases_sf"/>
</dbReference>
<dbReference type="GO" id="GO:0005737">
    <property type="term" value="C:cytoplasm"/>
    <property type="evidence" value="ECO:0007669"/>
    <property type="project" value="UniProtKB-SubCell"/>
</dbReference>
<comment type="catalytic activity">
    <reaction evidence="7">
        <text>cytidine(1402) in 16S rRNA + S-adenosyl-L-methionine = N(4)-methylcytidine(1402) in 16S rRNA + S-adenosyl-L-homocysteine + H(+)</text>
        <dbReference type="Rhea" id="RHEA:42928"/>
        <dbReference type="Rhea" id="RHEA-COMP:10286"/>
        <dbReference type="Rhea" id="RHEA-COMP:10287"/>
        <dbReference type="ChEBI" id="CHEBI:15378"/>
        <dbReference type="ChEBI" id="CHEBI:57856"/>
        <dbReference type="ChEBI" id="CHEBI:59789"/>
        <dbReference type="ChEBI" id="CHEBI:74506"/>
        <dbReference type="ChEBI" id="CHEBI:82748"/>
        <dbReference type="EC" id="2.1.1.199"/>
    </reaction>
</comment>
<keyword evidence="6 7" id="KW-0949">S-adenosyl-L-methionine</keyword>
<organism evidence="8 9">
    <name type="scientific">Atopomonas hussainii</name>
    <dbReference type="NCBI Taxonomy" id="1429083"/>
    <lineage>
        <taxon>Bacteria</taxon>
        <taxon>Pseudomonadati</taxon>
        <taxon>Pseudomonadota</taxon>
        <taxon>Gammaproteobacteria</taxon>
        <taxon>Pseudomonadales</taxon>
        <taxon>Pseudomonadaceae</taxon>
        <taxon>Atopomonas</taxon>
    </lineage>
</organism>
<dbReference type="SUPFAM" id="SSF53335">
    <property type="entry name" value="S-adenosyl-L-methionine-dependent methyltransferases"/>
    <property type="match status" value="1"/>
</dbReference>
<dbReference type="PANTHER" id="PTHR11265">
    <property type="entry name" value="S-ADENOSYL-METHYLTRANSFERASE MRAW"/>
    <property type="match status" value="1"/>
</dbReference>
<dbReference type="SUPFAM" id="SSF81799">
    <property type="entry name" value="Putative methyltransferase TM0872, insert domain"/>
    <property type="match status" value="1"/>
</dbReference>
<dbReference type="NCBIfam" id="TIGR00006">
    <property type="entry name" value="16S rRNA (cytosine(1402)-N(4))-methyltransferase RsmH"/>
    <property type="match status" value="1"/>
</dbReference>
<keyword evidence="3 7" id="KW-0698">rRNA processing</keyword>
<name>A0A1H7LN13_9GAMM</name>
<evidence type="ECO:0000256" key="1">
    <source>
        <dbReference type="ARBA" id="ARBA00010396"/>
    </source>
</evidence>
<feature type="binding site" evidence="7">
    <location>
        <position position="111"/>
    </location>
    <ligand>
        <name>S-adenosyl-L-methionine</name>
        <dbReference type="ChEBI" id="CHEBI:59789"/>
    </ligand>
</feature>
<dbReference type="STRING" id="1429083.GCA_001885685_00483"/>
<dbReference type="InterPro" id="IPR002903">
    <property type="entry name" value="RsmH"/>
</dbReference>
<evidence type="ECO:0000256" key="5">
    <source>
        <dbReference type="ARBA" id="ARBA00022679"/>
    </source>
</evidence>
<dbReference type="Gene3D" id="1.10.150.170">
    <property type="entry name" value="Putative methyltransferase TM0872, insert domain"/>
    <property type="match status" value="1"/>
</dbReference>
<gene>
    <name evidence="7" type="primary">rsmH</name>
    <name evidence="8" type="ORF">SAMN05216214_10766</name>
</gene>
<dbReference type="FunFam" id="1.10.150.170:FF:000001">
    <property type="entry name" value="Ribosomal RNA small subunit methyltransferase H"/>
    <property type="match status" value="1"/>
</dbReference>
<dbReference type="Gene3D" id="3.40.50.150">
    <property type="entry name" value="Vaccinia Virus protein VP39"/>
    <property type="match status" value="1"/>
</dbReference>
<dbReference type="AlphaFoldDB" id="A0A1H7LN13"/>
<evidence type="ECO:0000256" key="3">
    <source>
        <dbReference type="ARBA" id="ARBA00022552"/>
    </source>
</evidence>
<feature type="binding site" evidence="7">
    <location>
        <begin position="36"/>
        <end position="38"/>
    </location>
    <ligand>
        <name>S-adenosyl-L-methionine</name>
        <dbReference type="ChEBI" id="CHEBI:59789"/>
    </ligand>
</feature>
<keyword evidence="4 7" id="KW-0489">Methyltransferase</keyword>
<dbReference type="PANTHER" id="PTHR11265:SF0">
    <property type="entry name" value="12S RRNA N4-METHYLCYTIDINE METHYLTRANSFERASE"/>
    <property type="match status" value="1"/>
</dbReference>
<evidence type="ECO:0000313" key="9">
    <source>
        <dbReference type="Proteomes" id="UP000185766"/>
    </source>
</evidence>
<dbReference type="InterPro" id="IPR023397">
    <property type="entry name" value="SAM-dep_MeTrfase_MraW_recog"/>
</dbReference>
<dbReference type="Pfam" id="PF01795">
    <property type="entry name" value="Methyltransf_5"/>
    <property type="match status" value="1"/>
</dbReference>
<dbReference type="RefSeq" id="WP_074867142.1">
    <property type="nucleotide sequence ID" value="NZ_FOAS01000007.1"/>
</dbReference>
<evidence type="ECO:0000256" key="6">
    <source>
        <dbReference type="ARBA" id="ARBA00022691"/>
    </source>
</evidence>
<accession>A0A1H7LN13</accession>
<dbReference type="EMBL" id="FOAS01000007">
    <property type="protein sequence ID" value="SEL00118.1"/>
    <property type="molecule type" value="Genomic_DNA"/>
</dbReference>
<evidence type="ECO:0000313" key="8">
    <source>
        <dbReference type="EMBL" id="SEL00118.1"/>
    </source>
</evidence>
<evidence type="ECO:0000256" key="4">
    <source>
        <dbReference type="ARBA" id="ARBA00022603"/>
    </source>
</evidence>
<feature type="binding site" evidence="7">
    <location>
        <position position="82"/>
    </location>
    <ligand>
        <name>S-adenosyl-L-methionine</name>
        <dbReference type="ChEBI" id="CHEBI:59789"/>
    </ligand>
</feature>
<dbReference type="GO" id="GO:0071424">
    <property type="term" value="F:rRNA (cytosine-N4-)-methyltransferase activity"/>
    <property type="evidence" value="ECO:0007669"/>
    <property type="project" value="UniProtKB-UniRule"/>
</dbReference>
<feature type="binding site" evidence="7">
    <location>
        <position position="56"/>
    </location>
    <ligand>
        <name>S-adenosyl-L-methionine</name>
        <dbReference type="ChEBI" id="CHEBI:59789"/>
    </ligand>
</feature>
<proteinExistence type="inferred from homology"/>
<comment type="function">
    <text evidence="7">Specifically methylates the N4 position of cytidine in position 1402 (C1402) of 16S rRNA.</text>
</comment>
<dbReference type="PIRSF" id="PIRSF004486">
    <property type="entry name" value="MraW"/>
    <property type="match status" value="1"/>
</dbReference>
<evidence type="ECO:0000256" key="2">
    <source>
        <dbReference type="ARBA" id="ARBA00022490"/>
    </source>
</evidence>
<keyword evidence="5 7" id="KW-0808">Transferase</keyword>
<dbReference type="Proteomes" id="UP000185766">
    <property type="component" value="Unassembled WGS sequence"/>
</dbReference>
<keyword evidence="2 7" id="KW-0963">Cytoplasm</keyword>
<dbReference type="GO" id="GO:0070475">
    <property type="term" value="P:rRNA base methylation"/>
    <property type="evidence" value="ECO:0007669"/>
    <property type="project" value="UniProtKB-UniRule"/>
</dbReference>
<dbReference type="EC" id="2.1.1.199" evidence="7"/>